<evidence type="ECO:0000313" key="5">
    <source>
        <dbReference type="Proteomes" id="UP001295423"/>
    </source>
</evidence>
<dbReference type="PROSITE" id="PS50096">
    <property type="entry name" value="IQ"/>
    <property type="match status" value="1"/>
</dbReference>
<keyword evidence="1" id="KW-0175">Coiled coil</keyword>
<feature type="coiled-coil region" evidence="1">
    <location>
        <begin position="391"/>
        <end position="421"/>
    </location>
</feature>
<dbReference type="EMBL" id="CAKOGP040001836">
    <property type="protein sequence ID" value="CAJ1953681.1"/>
    <property type="molecule type" value="Genomic_DNA"/>
</dbReference>
<keyword evidence="3" id="KW-0812">Transmembrane</keyword>
<keyword evidence="3" id="KW-1133">Transmembrane helix</keyword>
<evidence type="ECO:0000313" key="4">
    <source>
        <dbReference type="EMBL" id="CAJ1953681.1"/>
    </source>
</evidence>
<feature type="transmembrane region" description="Helical" evidence="3">
    <location>
        <begin position="664"/>
        <end position="682"/>
    </location>
</feature>
<proteinExistence type="predicted"/>
<keyword evidence="5" id="KW-1185">Reference proteome</keyword>
<evidence type="ECO:0000256" key="3">
    <source>
        <dbReference type="SAM" id="Phobius"/>
    </source>
</evidence>
<evidence type="ECO:0000256" key="1">
    <source>
        <dbReference type="SAM" id="Coils"/>
    </source>
</evidence>
<dbReference type="Proteomes" id="UP001295423">
    <property type="component" value="Unassembled WGS sequence"/>
</dbReference>
<feature type="transmembrane region" description="Helical" evidence="3">
    <location>
        <begin position="58"/>
        <end position="77"/>
    </location>
</feature>
<accession>A0AAD2FVV4</accession>
<keyword evidence="3" id="KW-0472">Membrane</keyword>
<feature type="compositionally biased region" description="Basic and acidic residues" evidence="2">
    <location>
        <begin position="523"/>
        <end position="541"/>
    </location>
</feature>
<organism evidence="4 5">
    <name type="scientific">Cylindrotheca closterium</name>
    <dbReference type="NCBI Taxonomy" id="2856"/>
    <lineage>
        <taxon>Eukaryota</taxon>
        <taxon>Sar</taxon>
        <taxon>Stramenopiles</taxon>
        <taxon>Ochrophyta</taxon>
        <taxon>Bacillariophyta</taxon>
        <taxon>Bacillariophyceae</taxon>
        <taxon>Bacillariophycidae</taxon>
        <taxon>Bacillariales</taxon>
        <taxon>Bacillariaceae</taxon>
        <taxon>Cylindrotheca</taxon>
    </lineage>
</organism>
<dbReference type="CDD" id="cd23767">
    <property type="entry name" value="IQCD"/>
    <property type="match status" value="1"/>
</dbReference>
<feature type="compositionally biased region" description="Polar residues" evidence="2">
    <location>
        <begin position="1"/>
        <end position="18"/>
    </location>
</feature>
<dbReference type="Pfam" id="PF00612">
    <property type="entry name" value="IQ"/>
    <property type="match status" value="1"/>
</dbReference>
<feature type="region of interest" description="Disordered" evidence="2">
    <location>
        <begin position="517"/>
        <end position="541"/>
    </location>
</feature>
<comment type="caution">
    <text evidence="4">The sequence shown here is derived from an EMBL/GenBank/DDBJ whole genome shotgun (WGS) entry which is preliminary data.</text>
</comment>
<reference evidence="4" key="1">
    <citation type="submission" date="2023-08" db="EMBL/GenBank/DDBJ databases">
        <authorList>
            <person name="Audoor S."/>
            <person name="Bilcke G."/>
        </authorList>
    </citation>
    <scope>NUCLEOTIDE SEQUENCE</scope>
</reference>
<feature type="transmembrane region" description="Helical" evidence="3">
    <location>
        <begin position="170"/>
        <end position="194"/>
    </location>
</feature>
<gene>
    <name evidence="4" type="ORF">CYCCA115_LOCUS14284</name>
</gene>
<dbReference type="AlphaFoldDB" id="A0AAD2FVV4"/>
<protein>
    <submittedName>
        <fullName evidence="4">Uncharacterized protein</fullName>
    </submittedName>
</protein>
<evidence type="ECO:0000256" key="2">
    <source>
        <dbReference type="SAM" id="MobiDB-lite"/>
    </source>
</evidence>
<feature type="transmembrane region" description="Helical" evidence="3">
    <location>
        <begin position="703"/>
        <end position="720"/>
    </location>
</feature>
<feature type="region of interest" description="Disordered" evidence="2">
    <location>
        <begin position="1"/>
        <end position="25"/>
    </location>
</feature>
<sequence length="747" mass="87235">MESVNTNPSNRSTTTDSQTETKRESQWLTAALQGSDMGNGRNSISTTKSWGKQEIMEYSWVILLGFAGLVDVLGTILPDLATSNGTCSLEDEQCEITNPGSILLHWQSFVAWLDRHDIPISFVFSALWFLDAFWTANKARLHAREVKEMERLNMSKEAKPVHWWQNPQSAYFWSISLQLLCLPTGFYGALFFAFRKIAAGGTIHDLEQIENEVLDVVEMGDDGMKHHKQFSVRSKKAFIFVIIQHFAGRTTRSTVKHAKSKAIALVKKLSKQIFSKAIRNPRKFRRQVKKTLKVGRYLKYGFPLFGKFNRIRGLVVLAWKRQLQRYQAQKAKRARQLLWESKPRKVREVDAAIIIQSVFRARQARKAVKAMRILKADKEYLAISRIQHVLRRKLREQRARLEARQKELERLEQLMEEQTLSDKQKRRIYQLRHRVLKETNEFLNRKMLIRPNTKFSVYWKLFFAICLLWEFTGAALQPLVHKKPSKSHKSSKGDVEPTTVEELIARTFVPIRISDWPQCQNSTKDDSDKQQKKNGEQGDTGELRWYCKDPFFSTHKSARDALALALIPKPVSEWSECRPKPIPKKRRFPLFRRTHPREAVELDLEWYCGKPYSRLHQLYRNLVDWFWSEFVVLVGVAYFLDVFVTFFTGEFHPLSGVLLPKPFFARWILPGLVLQLAVNPYLKTVSGWTSFTLRHITKLGPVRVYRWNATVLLPLLFFVWRHSIQPMWLSLVEFENKHDLIPDDALF</sequence>
<feature type="transmembrane region" description="Helical" evidence="3">
    <location>
        <begin position="622"/>
        <end position="644"/>
    </location>
</feature>
<name>A0AAD2FVV4_9STRA</name>
<dbReference type="InterPro" id="IPR000048">
    <property type="entry name" value="IQ_motif_EF-hand-BS"/>
</dbReference>